<protein>
    <recommendedName>
        <fullName evidence="2">Antitoxin</fullName>
    </recommendedName>
</protein>
<dbReference type="EMBL" id="JAUNQW010000024">
    <property type="protein sequence ID" value="MDO5457755.1"/>
    <property type="molecule type" value="Genomic_DNA"/>
</dbReference>
<accession>A0AA43ZS56</accession>
<dbReference type="InterPro" id="IPR036165">
    <property type="entry name" value="YefM-like_sf"/>
</dbReference>
<dbReference type="SUPFAM" id="SSF143120">
    <property type="entry name" value="YefM-like"/>
    <property type="match status" value="1"/>
</dbReference>
<dbReference type="InterPro" id="IPR006442">
    <property type="entry name" value="Antitoxin_Phd/YefM"/>
</dbReference>
<evidence type="ECO:0000256" key="2">
    <source>
        <dbReference type="RuleBase" id="RU362080"/>
    </source>
</evidence>
<keyword evidence="4" id="KW-1185">Reference proteome</keyword>
<dbReference type="Pfam" id="PF02604">
    <property type="entry name" value="PhdYeFM_antitox"/>
    <property type="match status" value="1"/>
</dbReference>
<dbReference type="AlphaFoldDB" id="A0AA43ZS56"/>
<evidence type="ECO:0000313" key="3">
    <source>
        <dbReference type="EMBL" id="MDO5457755.1"/>
    </source>
</evidence>
<comment type="function">
    <text evidence="2">Antitoxin component of a type II toxin-antitoxin (TA) system.</text>
</comment>
<organism evidence="3 4">
    <name type="scientific">Atopococcus tabaci</name>
    <dbReference type="NCBI Taxonomy" id="269774"/>
    <lineage>
        <taxon>Bacteria</taxon>
        <taxon>Bacillati</taxon>
        <taxon>Bacillota</taxon>
        <taxon>Bacilli</taxon>
        <taxon>Lactobacillales</taxon>
        <taxon>Carnobacteriaceae</taxon>
        <taxon>Atopococcus</taxon>
    </lineage>
</organism>
<evidence type="ECO:0000313" key="4">
    <source>
        <dbReference type="Proteomes" id="UP001171751"/>
    </source>
</evidence>
<comment type="similarity">
    <text evidence="1 2">Belongs to the phD/YefM antitoxin family.</text>
</comment>
<dbReference type="Proteomes" id="UP001171751">
    <property type="component" value="Unassembled WGS sequence"/>
</dbReference>
<proteinExistence type="inferred from homology"/>
<comment type="caution">
    <text evidence="3">The sequence shown here is derived from an EMBL/GenBank/DDBJ whole genome shotgun (WGS) entry which is preliminary data.</text>
</comment>
<gene>
    <name evidence="3" type="ORF">Q4F26_05340</name>
</gene>
<reference evidence="3" key="1">
    <citation type="submission" date="2023-07" db="EMBL/GenBank/DDBJ databases">
        <title>Between Cages and Wild: Unraveling the Impact of Captivity on Animal Microbiomes and Antimicrobial Resistance.</title>
        <authorList>
            <person name="Schmartz G.P."/>
            <person name="Rehner J."/>
            <person name="Schuff M.J."/>
            <person name="Becker S.L."/>
            <person name="Kravczyk M."/>
            <person name="Gurevich A."/>
            <person name="Francke R."/>
            <person name="Mueller R."/>
            <person name="Keller V."/>
            <person name="Keller A."/>
        </authorList>
    </citation>
    <scope>NUCLEOTIDE SEQUENCE</scope>
    <source>
        <strain evidence="3">S39M_St_73</strain>
    </source>
</reference>
<name>A0AA43ZS56_9LACT</name>
<sequence>MRVTRSRADIPIYSIDDLKKDPNKIFEVAHEEKSGAYIFDHDEIRGVVLSLEQYENIIEERNRLQKGCP</sequence>
<evidence type="ECO:0000256" key="1">
    <source>
        <dbReference type="ARBA" id="ARBA00009981"/>
    </source>
</evidence>